<name>A0ABP7XIS2_9ACTN</name>
<proteinExistence type="predicted"/>
<dbReference type="EMBL" id="BAAAZH010000014">
    <property type="protein sequence ID" value="GAA4119323.1"/>
    <property type="molecule type" value="Genomic_DNA"/>
</dbReference>
<comment type="caution">
    <text evidence="2">The sequence shown here is derived from an EMBL/GenBank/DDBJ whole genome shotgun (WGS) entry which is preliminary data.</text>
</comment>
<accession>A0ABP7XIS2</accession>
<reference evidence="3" key="1">
    <citation type="journal article" date="2019" name="Int. J. Syst. Evol. Microbiol.">
        <title>The Global Catalogue of Microorganisms (GCM) 10K type strain sequencing project: providing services to taxonomists for standard genome sequencing and annotation.</title>
        <authorList>
            <consortium name="The Broad Institute Genomics Platform"/>
            <consortium name="The Broad Institute Genome Sequencing Center for Infectious Disease"/>
            <person name="Wu L."/>
            <person name="Ma J."/>
        </authorList>
    </citation>
    <scope>NUCLEOTIDE SEQUENCE [LARGE SCALE GENOMIC DNA]</scope>
    <source>
        <strain evidence="3">JCM 16703</strain>
    </source>
</reference>
<feature type="domain" description="TNT" evidence="1">
    <location>
        <begin position="122"/>
        <end position="211"/>
    </location>
</feature>
<evidence type="ECO:0000259" key="1">
    <source>
        <dbReference type="Pfam" id="PF14021"/>
    </source>
</evidence>
<evidence type="ECO:0000313" key="2">
    <source>
        <dbReference type="EMBL" id="GAA4119323.1"/>
    </source>
</evidence>
<protein>
    <recommendedName>
        <fullName evidence="1">TNT domain-containing protein</fullName>
    </recommendedName>
</protein>
<dbReference type="Proteomes" id="UP001501495">
    <property type="component" value="Unassembled WGS sequence"/>
</dbReference>
<dbReference type="RefSeq" id="WP_344733389.1">
    <property type="nucleotide sequence ID" value="NZ_BAAAZH010000014.1"/>
</dbReference>
<sequence>MDPEAARDRLRAAGVPDADVVLPGDAPAALRQGALVVRDLTPTGGGVEVLATDYGGEDVLERCSDLAEALAFVVERCTAALPSPRVVDRALLARAGVHRDRFVEEVRSGLASAGAPSVRTELWDGAVVDRFGALDGFLLWPEGTPFAERSLPPAVLDPTMPDLGLRTFGVAAPLPVLARITEPWFGQPGGAVVLRLPQGLTVRDLLLRALLVPLRVEE</sequence>
<dbReference type="Pfam" id="PF14021">
    <property type="entry name" value="TNT"/>
    <property type="match status" value="1"/>
</dbReference>
<organism evidence="2 3">
    <name type="scientific">Nocardioides fonticola</name>
    <dbReference type="NCBI Taxonomy" id="450363"/>
    <lineage>
        <taxon>Bacteria</taxon>
        <taxon>Bacillati</taxon>
        <taxon>Actinomycetota</taxon>
        <taxon>Actinomycetes</taxon>
        <taxon>Propionibacteriales</taxon>
        <taxon>Nocardioidaceae</taxon>
        <taxon>Nocardioides</taxon>
    </lineage>
</organism>
<dbReference type="InterPro" id="IPR025331">
    <property type="entry name" value="TNT"/>
</dbReference>
<keyword evidence="3" id="KW-1185">Reference proteome</keyword>
<evidence type="ECO:0000313" key="3">
    <source>
        <dbReference type="Proteomes" id="UP001501495"/>
    </source>
</evidence>
<gene>
    <name evidence="2" type="ORF">GCM10022215_21680</name>
</gene>